<evidence type="ECO:0000256" key="2">
    <source>
        <dbReference type="RuleBase" id="RU003452"/>
    </source>
</evidence>
<dbReference type="InterPro" id="IPR001447">
    <property type="entry name" value="Arylamine_N-AcTrfase"/>
</dbReference>
<dbReference type="PANTHER" id="PTHR11786:SF0">
    <property type="entry name" value="ARYLAMINE N-ACETYLTRANSFERASE 4-RELATED"/>
    <property type="match status" value="1"/>
</dbReference>
<name>F5RGF0_METUF</name>
<dbReference type="RefSeq" id="WP_008063517.1">
    <property type="nucleotide sequence ID" value="NZ_AFHG01000057.1"/>
</dbReference>
<evidence type="ECO:0000313" key="3">
    <source>
        <dbReference type="EMBL" id="EGK70342.1"/>
    </source>
</evidence>
<reference evidence="3 4" key="1">
    <citation type="journal article" date="2011" name="J. Bacteriol.">
        <title>Genome sequence of Methyloversatilis universalis FAM5T, a methylotrophic representative of the order Rhodocyclales.</title>
        <authorList>
            <person name="Kittichotirat W."/>
            <person name="Good N.M."/>
            <person name="Hall R."/>
            <person name="Bringel F."/>
            <person name="Lajus A."/>
            <person name="Medigue C."/>
            <person name="Smalley N.E."/>
            <person name="Beck D."/>
            <person name="Bumgarner R."/>
            <person name="Vuilleumier S."/>
            <person name="Kalyuzhnaya M.G."/>
        </authorList>
    </citation>
    <scope>NUCLEOTIDE SEQUENCE [LARGE SCALE GENOMIC DNA]</scope>
    <source>
        <strain evidence="4">ATCC BAA-1314 / JCM 13912 / FAM5</strain>
    </source>
</reference>
<dbReference type="GO" id="GO:0016407">
    <property type="term" value="F:acetyltransferase activity"/>
    <property type="evidence" value="ECO:0007669"/>
    <property type="project" value="InterPro"/>
</dbReference>
<proteinExistence type="inferred from homology"/>
<dbReference type="eggNOG" id="COG2162">
    <property type="taxonomic scope" value="Bacteria"/>
</dbReference>
<dbReference type="PRINTS" id="PR01543">
    <property type="entry name" value="ANATRNSFRASE"/>
</dbReference>
<dbReference type="Gene3D" id="3.30.2140.10">
    <property type="entry name" value="Arylamine N-acetyltransferase"/>
    <property type="match status" value="1"/>
</dbReference>
<dbReference type="Pfam" id="PF00797">
    <property type="entry name" value="Acetyltransf_2"/>
    <property type="match status" value="1"/>
</dbReference>
<dbReference type="EMBL" id="AFHG01000057">
    <property type="protein sequence ID" value="EGK70342.1"/>
    <property type="molecule type" value="Genomic_DNA"/>
</dbReference>
<organism evidence="3 4">
    <name type="scientific">Methyloversatilis universalis (strain ATCC BAA-1314 / DSM 25237 / JCM 13912 / CCUG 52030 / FAM5)</name>
    <dbReference type="NCBI Taxonomy" id="1000565"/>
    <lineage>
        <taxon>Bacteria</taxon>
        <taxon>Pseudomonadati</taxon>
        <taxon>Pseudomonadota</taxon>
        <taxon>Betaproteobacteria</taxon>
        <taxon>Nitrosomonadales</taxon>
        <taxon>Sterolibacteriaceae</taxon>
        <taxon>Methyloversatilis</taxon>
    </lineage>
</organism>
<dbReference type="Proteomes" id="UP000005019">
    <property type="component" value="Unassembled WGS sequence"/>
</dbReference>
<keyword evidence="3" id="KW-0808">Transferase</keyword>
<comment type="caution">
    <text evidence="3">The sequence shown here is derived from an EMBL/GenBank/DDBJ whole genome shotgun (WGS) entry which is preliminary data.</text>
</comment>
<dbReference type="SUPFAM" id="SSF54001">
    <property type="entry name" value="Cysteine proteinases"/>
    <property type="match status" value="1"/>
</dbReference>
<dbReference type="Gene3D" id="2.40.128.150">
    <property type="entry name" value="Cysteine proteinases"/>
    <property type="match status" value="1"/>
</dbReference>
<dbReference type="AlphaFoldDB" id="F5RGF0"/>
<dbReference type="OrthoDB" id="7181050at2"/>
<evidence type="ECO:0000313" key="4">
    <source>
        <dbReference type="Proteomes" id="UP000005019"/>
    </source>
</evidence>
<dbReference type="InterPro" id="IPR038765">
    <property type="entry name" value="Papain-like_cys_pep_sf"/>
</dbReference>
<protein>
    <submittedName>
        <fullName evidence="3">Arylamine N-acetyltransferase</fullName>
    </submittedName>
</protein>
<dbReference type="PANTHER" id="PTHR11786">
    <property type="entry name" value="N-HYDROXYARYLAMINE O-ACETYLTRANSFERASE"/>
    <property type="match status" value="1"/>
</dbReference>
<gene>
    <name evidence="3" type="ORF">METUNv1_03247</name>
</gene>
<dbReference type="STRING" id="1000565.METUNv1_03247"/>
<keyword evidence="4" id="KW-1185">Reference proteome</keyword>
<sequence length="299" mass="33016">MARRDMFDDAAAEARGIIAPSSSIAAAMSFPLDAYLARIAWTGSDRPAPDAGTLDALILAHTIAIPFENLDPLRSRPVPVDAASVTDKLLSQGRGGYCFEHGRLFADALQALGFTVTELAARVMWNQPEDALTPQSHMLLDVTTPQGPRLVDVGFGGLTVTAGLHWEDRLEQRTPHGAYRLLQRDDYWWLQSLVAGEWKNLYRVRRLPMHGCDYEASSYFLSTHPQSIFTGNLMLARAGADRRWTLFNRELSEYRADGSVARRTLPDAEALIAAVQDLFGLPVADQPDLLARLRALATD</sequence>
<comment type="similarity">
    <text evidence="1 2">Belongs to the arylamine N-acetyltransferase family.</text>
</comment>
<evidence type="ECO:0000256" key="1">
    <source>
        <dbReference type="ARBA" id="ARBA00006547"/>
    </source>
</evidence>
<accession>F5RGF0</accession>